<dbReference type="Pfam" id="PF02743">
    <property type="entry name" value="dCache_1"/>
    <property type="match status" value="1"/>
</dbReference>
<dbReference type="NCBIfam" id="TIGR00254">
    <property type="entry name" value="GGDEF"/>
    <property type="match status" value="1"/>
</dbReference>
<dbReference type="PANTHER" id="PTHR45138">
    <property type="entry name" value="REGULATORY COMPONENTS OF SENSORY TRANSDUCTION SYSTEM"/>
    <property type="match status" value="1"/>
</dbReference>
<sequence length="512" mass="57707">MLLKDEASASKTISLKHRLILLLTVMILPFVAFFFFKAADTRDRFEGEYQRSSLTLALEVARDVNEYINSTGDLLIPIANNNEVRTQNYPAVQEFLKGIWPNYKYYSNITFVDVNGDIQAAGRPPAPNANPDEAGKKVNVSDTPYYQRAMNSEGISIGDFMLGKLSGNPVVHITYPVFDYTGQRVGFVAAAFDLTRVQNRLLRANLPKHTVVAVLDASGIMLARNIEPAKWAGKNFYKEMGFKNMLGKPDGVGKVRSSDDTTRVFAFAALERVPWYVRVGVDNDFIEAQARKELVDHFVVFVPLLLVAIFGWIWIGRDVDRFHKKTERLGLLDPLTELWNYRKLNQDLDLEISRARRKKEKLSFAMIDIDNFKHYNDANGHQQGDEALKQVAYIISQATRDTDSVYRYGGEEMCVLFRDADKAGAMAVSERIRKDIEEALFAGEQEQPLGKLTISIGVATYPNDTVSKDGLIKCADVGLYRAKELGRNRLEDYSAQGFTAEDNDSHYLSNCS</sequence>
<dbReference type="InterPro" id="IPR029787">
    <property type="entry name" value="Nucleotide_cyclase"/>
</dbReference>
<evidence type="ECO:0000256" key="6">
    <source>
        <dbReference type="SAM" id="Phobius"/>
    </source>
</evidence>
<comment type="subcellular location">
    <subcellularLocation>
        <location evidence="1">Cell membrane</location>
        <topology evidence="1">Multi-pass membrane protein</topology>
    </subcellularLocation>
</comment>
<dbReference type="InterPro" id="IPR029151">
    <property type="entry name" value="Sensor-like_sf"/>
</dbReference>
<dbReference type="InterPro" id="IPR000160">
    <property type="entry name" value="GGDEF_dom"/>
</dbReference>
<protein>
    <recommendedName>
        <fullName evidence="7">GGDEF domain-containing protein</fullName>
    </recommendedName>
</protein>
<evidence type="ECO:0000256" key="4">
    <source>
        <dbReference type="ARBA" id="ARBA00022989"/>
    </source>
</evidence>
<dbReference type="SUPFAM" id="SSF103190">
    <property type="entry name" value="Sensory domain-like"/>
    <property type="match status" value="1"/>
</dbReference>
<keyword evidence="5 6" id="KW-0472">Membrane</keyword>
<accession>A0A1F2UM82</accession>
<dbReference type="GO" id="GO:1902201">
    <property type="term" value="P:negative regulation of bacterial-type flagellum-dependent cell motility"/>
    <property type="evidence" value="ECO:0007669"/>
    <property type="project" value="TreeGrafter"/>
</dbReference>
<dbReference type="EMBL" id="MELI01000104">
    <property type="protein sequence ID" value="OFW32115.1"/>
    <property type="molecule type" value="Genomic_DNA"/>
</dbReference>
<evidence type="ECO:0000256" key="5">
    <source>
        <dbReference type="ARBA" id="ARBA00023136"/>
    </source>
</evidence>
<dbReference type="SMART" id="SM00267">
    <property type="entry name" value="GGDEF"/>
    <property type="match status" value="1"/>
</dbReference>
<dbReference type="Gene3D" id="3.30.70.270">
    <property type="match status" value="1"/>
</dbReference>
<dbReference type="CDD" id="cd12915">
    <property type="entry name" value="PDC2_DGC_like"/>
    <property type="match status" value="1"/>
</dbReference>
<keyword evidence="4 6" id="KW-1133">Transmembrane helix</keyword>
<dbReference type="GO" id="GO:0052621">
    <property type="term" value="F:diguanylate cyclase activity"/>
    <property type="evidence" value="ECO:0007669"/>
    <property type="project" value="TreeGrafter"/>
</dbReference>
<evidence type="ECO:0000259" key="7">
    <source>
        <dbReference type="PROSITE" id="PS50887"/>
    </source>
</evidence>
<dbReference type="InterPro" id="IPR033479">
    <property type="entry name" value="dCache_1"/>
</dbReference>
<evidence type="ECO:0000256" key="1">
    <source>
        <dbReference type="ARBA" id="ARBA00004651"/>
    </source>
</evidence>
<evidence type="ECO:0000313" key="9">
    <source>
        <dbReference type="Proteomes" id="UP000178086"/>
    </source>
</evidence>
<feature type="transmembrane region" description="Helical" evidence="6">
    <location>
        <begin position="20"/>
        <end position="36"/>
    </location>
</feature>
<dbReference type="GO" id="GO:0005886">
    <property type="term" value="C:plasma membrane"/>
    <property type="evidence" value="ECO:0007669"/>
    <property type="project" value="UniProtKB-SubCell"/>
</dbReference>
<dbReference type="Pfam" id="PF00990">
    <property type="entry name" value="GGDEF"/>
    <property type="match status" value="1"/>
</dbReference>
<comment type="caution">
    <text evidence="8">The sequence shown here is derived from an EMBL/GenBank/DDBJ whole genome shotgun (WGS) entry which is preliminary data.</text>
</comment>
<dbReference type="Gene3D" id="3.30.450.20">
    <property type="entry name" value="PAS domain"/>
    <property type="match status" value="2"/>
</dbReference>
<proteinExistence type="predicted"/>
<keyword evidence="2" id="KW-1003">Cell membrane</keyword>
<dbReference type="GO" id="GO:0043709">
    <property type="term" value="P:cell adhesion involved in single-species biofilm formation"/>
    <property type="evidence" value="ECO:0007669"/>
    <property type="project" value="TreeGrafter"/>
</dbReference>
<reference evidence="8 9" key="1">
    <citation type="journal article" date="2016" name="Nat. Commun.">
        <title>Thousands of microbial genomes shed light on interconnected biogeochemical processes in an aquifer system.</title>
        <authorList>
            <person name="Anantharaman K."/>
            <person name="Brown C.T."/>
            <person name="Hug L.A."/>
            <person name="Sharon I."/>
            <person name="Castelle C.J."/>
            <person name="Probst A.J."/>
            <person name="Thomas B.C."/>
            <person name="Singh A."/>
            <person name="Wilkins M.J."/>
            <person name="Karaoz U."/>
            <person name="Brodie E.L."/>
            <person name="Williams K.H."/>
            <person name="Hubbard S.S."/>
            <person name="Banfield J.F."/>
        </authorList>
    </citation>
    <scope>NUCLEOTIDE SEQUENCE [LARGE SCALE GENOMIC DNA]</scope>
</reference>
<dbReference type="PROSITE" id="PS50887">
    <property type="entry name" value="GGDEF"/>
    <property type="match status" value="1"/>
</dbReference>
<feature type="domain" description="GGDEF" evidence="7">
    <location>
        <begin position="360"/>
        <end position="495"/>
    </location>
</feature>
<evidence type="ECO:0000256" key="3">
    <source>
        <dbReference type="ARBA" id="ARBA00022692"/>
    </source>
</evidence>
<evidence type="ECO:0000313" key="8">
    <source>
        <dbReference type="EMBL" id="OFW32115.1"/>
    </source>
</evidence>
<feature type="transmembrane region" description="Helical" evidence="6">
    <location>
        <begin position="298"/>
        <end position="315"/>
    </location>
</feature>
<evidence type="ECO:0000256" key="2">
    <source>
        <dbReference type="ARBA" id="ARBA00022475"/>
    </source>
</evidence>
<dbReference type="CDD" id="cd01949">
    <property type="entry name" value="GGDEF"/>
    <property type="match status" value="1"/>
</dbReference>
<keyword evidence="3 6" id="KW-0812">Transmembrane</keyword>
<dbReference type="PANTHER" id="PTHR45138:SF9">
    <property type="entry name" value="DIGUANYLATE CYCLASE DGCM-RELATED"/>
    <property type="match status" value="1"/>
</dbReference>
<dbReference type="InterPro" id="IPR050469">
    <property type="entry name" value="Diguanylate_Cyclase"/>
</dbReference>
<organism evidence="8 9">
    <name type="scientific">Candidatus Aquicultor primus</name>
    <dbReference type="NCBI Taxonomy" id="1797195"/>
    <lineage>
        <taxon>Bacteria</taxon>
        <taxon>Bacillati</taxon>
        <taxon>Actinomycetota</taxon>
        <taxon>Candidatus Aquicultoria</taxon>
        <taxon>Candidatus Aquicultorales</taxon>
        <taxon>Candidatus Aquicultoraceae</taxon>
        <taxon>Candidatus Aquicultor</taxon>
    </lineage>
</organism>
<name>A0A1F2UM82_9ACTN</name>
<dbReference type="InterPro" id="IPR043128">
    <property type="entry name" value="Rev_trsase/Diguanyl_cyclase"/>
</dbReference>
<dbReference type="CDD" id="cd12914">
    <property type="entry name" value="PDC1_DGC_like"/>
    <property type="match status" value="1"/>
</dbReference>
<dbReference type="AlphaFoldDB" id="A0A1F2UM82"/>
<dbReference type="SUPFAM" id="SSF55073">
    <property type="entry name" value="Nucleotide cyclase"/>
    <property type="match status" value="1"/>
</dbReference>
<dbReference type="Proteomes" id="UP000178086">
    <property type="component" value="Unassembled WGS sequence"/>
</dbReference>
<gene>
    <name evidence="8" type="ORF">A2074_04455</name>
</gene>
<dbReference type="FunFam" id="3.30.70.270:FF:000001">
    <property type="entry name" value="Diguanylate cyclase domain protein"/>
    <property type="match status" value="1"/>
</dbReference>